<dbReference type="InterPro" id="IPR000667">
    <property type="entry name" value="Peptidase_S13"/>
</dbReference>
<dbReference type="EMBL" id="BAABKG010000002">
    <property type="protein sequence ID" value="GAA5146973.1"/>
    <property type="molecule type" value="Genomic_DNA"/>
</dbReference>
<sequence length="481" mass="49408">MARSGSATRATLVLVLLLALVAGGVAVVRYDPFGWLDGDDAAGPADDPATIEAPEGVDAPEVTPPGPVAAPATPRPDVDAAAVREAVAPYLADRKLGRHVLAEVAPLAGGEPVFVQGRDTAIPASTTKVVTSTAALLALGPDHVFTTQVRAAGRGRVVLVGGGDPFLERADVDEAGLAWPYPARATLDDLAADTAAALKADGIGRVRLDFDDTLFTGPAENPRWEPGYITTEEVAPISALWVDEGRERTGAGRVADPAAEAAASFAEALVAAGVRVVGTPRRRAAGEGRVLASVDSAPLAGIVERILDVSDNEGAETLLRHVGLAVEGDGSTEAGRRGVRSLLAEQGVRMGPSVFYDGSGLSRQNRADPSFLVDVLRLAASDDQPDLRPVISGLPVAGFTGSLADRMDQGPRAGLGRVRAKTGTLGNVSSLAGLATDLDGNVLVFVLMADRVREANELDARVAQDSAAAALGACRCSGRRS</sequence>
<evidence type="ECO:0000256" key="1">
    <source>
        <dbReference type="ARBA" id="ARBA00006096"/>
    </source>
</evidence>
<keyword evidence="2" id="KW-0378">Hydrolase</keyword>
<dbReference type="RefSeq" id="WP_345457388.1">
    <property type="nucleotide sequence ID" value="NZ_BAABKG010000002.1"/>
</dbReference>
<comment type="similarity">
    <text evidence="1">Belongs to the peptidase S13 family.</text>
</comment>
<evidence type="ECO:0000256" key="2">
    <source>
        <dbReference type="ARBA" id="ARBA00022801"/>
    </source>
</evidence>
<dbReference type="Pfam" id="PF02113">
    <property type="entry name" value="Peptidase_S13"/>
    <property type="match status" value="2"/>
</dbReference>
<organism evidence="4 5">
    <name type="scientific">Nocardioides marinquilinus</name>
    <dbReference type="NCBI Taxonomy" id="1210400"/>
    <lineage>
        <taxon>Bacteria</taxon>
        <taxon>Bacillati</taxon>
        <taxon>Actinomycetota</taxon>
        <taxon>Actinomycetes</taxon>
        <taxon>Propionibacteriales</taxon>
        <taxon>Nocardioidaceae</taxon>
        <taxon>Nocardioides</taxon>
    </lineage>
</organism>
<keyword evidence="5" id="KW-1185">Reference proteome</keyword>
<name>A0ABP9PKN6_9ACTN</name>
<gene>
    <name evidence="4" type="ORF">GCM10023340_18680</name>
</gene>
<dbReference type="PRINTS" id="PR00922">
    <property type="entry name" value="DADACBPTASE3"/>
</dbReference>
<reference evidence="5" key="1">
    <citation type="journal article" date="2019" name="Int. J. Syst. Evol. Microbiol.">
        <title>The Global Catalogue of Microorganisms (GCM) 10K type strain sequencing project: providing services to taxonomists for standard genome sequencing and annotation.</title>
        <authorList>
            <consortium name="The Broad Institute Genomics Platform"/>
            <consortium name="The Broad Institute Genome Sequencing Center for Infectious Disease"/>
            <person name="Wu L."/>
            <person name="Ma J."/>
        </authorList>
    </citation>
    <scope>NUCLEOTIDE SEQUENCE [LARGE SCALE GENOMIC DNA]</scope>
    <source>
        <strain evidence="5">JCM 18459</strain>
    </source>
</reference>
<dbReference type="SUPFAM" id="SSF56601">
    <property type="entry name" value="beta-lactamase/transpeptidase-like"/>
    <property type="match status" value="1"/>
</dbReference>
<proteinExistence type="inferred from homology"/>
<dbReference type="PANTHER" id="PTHR30023">
    <property type="entry name" value="D-ALANYL-D-ALANINE CARBOXYPEPTIDASE"/>
    <property type="match status" value="1"/>
</dbReference>
<feature type="region of interest" description="Disordered" evidence="3">
    <location>
        <begin position="44"/>
        <end position="76"/>
    </location>
</feature>
<accession>A0ABP9PKN6</accession>
<protein>
    <recommendedName>
        <fullName evidence="6">D-alanyl-D-alanine carboxypeptidase/D-alanyl-D-alanine-endopeptidase</fullName>
    </recommendedName>
</protein>
<comment type="caution">
    <text evidence="4">The sequence shown here is derived from an EMBL/GenBank/DDBJ whole genome shotgun (WGS) entry which is preliminary data.</text>
</comment>
<dbReference type="NCBIfam" id="TIGR00666">
    <property type="entry name" value="PBP4"/>
    <property type="match status" value="1"/>
</dbReference>
<dbReference type="Proteomes" id="UP001500221">
    <property type="component" value="Unassembled WGS sequence"/>
</dbReference>
<evidence type="ECO:0000313" key="4">
    <source>
        <dbReference type="EMBL" id="GAA5146973.1"/>
    </source>
</evidence>
<dbReference type="InterPro" id="IPR012338">
    <property type="entry name" value="Beta-lactam/transpept-like"/>
</dbReference>
<evidence type="ECO:0000313" key="5">
    <source>
        <dbReference type="Proteomes" id="UP001500221"/>
    </source>
</evidence>
<evidence type="ECO:0000256" key="3">
    <source>
        <dbReference type="SAM" id="MobiDB-lite"/>
    </source>
</evidence>
<dbReference type="PANTHER" id="PTHR30023:SF0">
    <property type="entry name" value="PENICILLIN-SENSITIVE CARBOXYPEPTIDASE A"/>
    <property type="match status" value="1"/>
</dbReference>
<dbReference type="Gene3D" id="3.50.80.20">
    <property type="entry name" value="D-Ala-D-Ala carboxypeptidase C, peptidase S13"/>
    <property type="match status" value="1"/>
</dbReference>
<dbReference type="Gene3D" id="3.40.710.10">
    <property type="entry name" value="DD-peptidase/beta-lactamase superfamily"/>
    <property type="match status" value="2"/>
</dbReference>
<evidence type="ECO:0008006" key="6">
    <source>
        <dbReference type="Google" id="ProtNLM"/>
    </source>
</evidence>